<evidence type="ECO:0008006" key="4">
    <source>
        <dbReference type="Google" id="ProtNLM"/>
    </source>
</evidence>
<evidence type="ECO:0000256" key="1">
    <source>
        <dbReference type="SAM" id="MobiDB-lite"/>
    </source>
</evidence>
<evidence type="ECO:0000313" key="2">
    <source>
        <dbReference type="EMBL" id="SFP22246.1"/>
    </source>
</evidence>
<dbReference type="GeneID" id="35871801"/>
<feature type="region of interest" description="Disordered" evidence="1">
    <location>
        <begin position="1"/>
        <end position="20"/>
    </location>
</feature>
<dbReference type="Proteomes" id="UP000182692">
    <property type="component" value="Unassembled WGS sequence"/>
</dbReference>
<evidence type="ECO:0000313" key="3">
    <source>
        <dbReference type="Proteomes" id="UP000182692"/>
    </source>
</evidence>
<dbReference type="EMBL" id="FOWR01000010">
    <property type="protein sequence ID" value="SFP22246.1"/>
    <property type="molecule type" value="Genomic_DNA"/>
</dbReference>
<dbReference type="RefSeq" id="WP_017012736.1">
    <property type="nucleotide sequence ID" value="NZ_FOWR01000010.1"/>
</dbReference>
<name>A0A1I5NLQ3_9GAMM</name>
<gene>
    <name evidence="2" type="ORF">SAMN03084138_01628</name>
</gene>
<dbReference type="AlphaFoldDB" id="A0A1I5NLQ3"/>
<dbReference type="OrthoDB" id="5894630at2"/>
<proteinExistence type="predicted"/>
<protein>
    <recommendedName>
        <fullName evidence="4">PilZ domain-containing protein</fullName>
    </recommendedName>
</protein>
<organism evidence="2 3">
    <name type="scientific">Enterovibrio norvegicus DSM 15893</name>
    <dbReference type="NCBI Taxonomy" id="1121869"/>
    <lineage>
        <taxon>Bacteria</taxon>
        <taxon>Pseudomonadati</taxon>
        <taxon>Pseudomonadota</taxon>
        <taxon>Gammaproteobacteria</taxon>
        <taxon>Vibrionales</taxon>
        <taxon>Vibrionaceae</taxon>
        <taxon>Enterovibrio</taxon>
    </lineage>
</organism>
<accession>A0A1I5NLQ3</accession>
<reference evidence="2 3" key="1">
    <citation type="submission" date="2016-10" db="EMBL/GenBank/DDBJ databases">
        <authorList>
            <person name="de Groot N.N."/>
        </authorList>
    </citation>
    <scope>NUCLEOTIDE SEQUENCE [LARGE SCALE GENOMIC DNA]</scope>
    <source>
        <strain evidence="2 3">DSM 15893</strain>
    </source>
</reference>
<feature type="compositionally biased region" description="Low complexity" evidence="1">
    <location>
        <begin position="1"/>
        <end position="12"/>
    </location>
</feature>
<sequence length="120" mass="14289">MEQKKSQQQAQDTDQEEEEQKRSFFRLRYLEQDMPFIVCGNSTFKVCEVSEHGIRISVKDKVEPEEPVAGTIQFESGVWEIQGRTIRREEDELIIQLFQPIELKLINGEQLRLRRKYSRD</sequence>